<dbReference type="GO" id="GO:0008983">
    <property type="term" value="F:protein-glutamate O-methyltransferase activity"/>
    <property type="evidence" value="ECO:0007669"/>
    <property type="project" value="UniProtKB-EC"/>
</dbReference>
<keyword evidence="3" id="KW-0489">Methyltransferase</keyword>
<evidence type="ECO:0000259" key="6">
    <source>
        <dbReference type="PROSITE" id="PS50123"/>
    </source>
</evidence>
<evidence type="ECO:0000256" key="5">
    <source>
        <dbReference type="ARBA" id="ARBA00022691"/>
    </source>
</evidence>
<feature type="domain" description="CheR-type methyltransferase" evidence="6">
    <location>
        <begin position="1"/>
        <end position="267"/>
    </location>
</feature>
<evidence type="ECO:0000256" key="4">
    <source>
        <dbReference type="ARBA" id="ARBA00022679"/>
    </source>
</evidence>
<evidence type="ECO:0000313" key="7">
    <source>
        <dbReference type="EMBL" id="NIR74533.1"/>
    </source>
</evidence>
<dbReference type="SUPFAM" id="SSF47757">
    <property type="entry name" value="Chemotaxis receptor methyltransferase CheR, N-terminal domain"/>
    <property type="match status" value="1"/>
</dbReference>
<gene>
    <name evidence="7" type="ORF">GWO12_05405</name>
</gene>
<reference evidence="7 8" key="1">
    <citation type="submission" date="2020-01" db="EMBL/GenBank/DDBJ databases">
        <title>Genomes assembled from Gulf of Kutch pelagic sediment metagenomes.</title>
        <authorList>
            <person name="Chandrashekar M."/>
            <person name="Mahajan M.S."/>
            <person name="Dave K.J."/>
            <person name="Vatsa P."/>
            <person name="Nathani N.M."/>
        </authorList>
    </citation>
    <scope>NUCLEOTIDE SEQUENCE [LARGE SCALE GENOMIC DNA]</scope>
    <source>
        <strain evidence="7">KS3-K002</strain>
    </source>
</reference>
<dbReference type="PROSITE" id="PS50123">
    <property type="entry name" value="CHER"/>
    <property type="match status" value="1"/>
</dbReference>
<dbReference type="InterPro" id="IPR022642">
    <property type="entry name" value="CheR_C"/>
</dbReference>
<dbReference type="Gene3D" id="3.40.50.150">
    <property type="entry name" value="Vaccinia Virus protein VP39"/>
    <property type="match status" value="1"/>
</dbReference>
<comment type="caution">
    <text evidence="7">The sequence shown here is derived from an EMBL/GenBank/DDBJ whole genome shotgun (WGS) entry which is preliminary data.</text>
</comment>
<evidence type="ECO:0000313" key="8">
    <source>
        <dbReference type="Proteomes" id="UP000702544"/>
    </source>
</evidence>
<proteinExistence type="predicted"/>
<dbReference type="InterPro" id="IPR022641">
    <property type="entry name" value="CheR_N"/>
</dbReference>
<keyword evidence="5" id="KW-0949">S-adenosyl-L-methionine</keyword>
<comment type="catalytic activity">
    <reaction evidence="1">
        <text>L-glutamyl-[protein] + S-adenosyl-L-methionine = [protein]-L-glutamate 5-O-methyl ester + S-adenosyl-L-homocysteine</text>
        <dbReference type="Rhea" id="RHEA:24452"/>
        <dbReference type="Rhea" id="RHEA-COMP:10208"/>
        <dbReference type="Rhea" id="RHEA-COMP:10311"/>
        <dbReference type="ChEBI" id="CHEBI:29973"/>
        <dbReference type="ChEBI" id="CHEBI:57856"/>
        <dbReference type="ChEBI" id="CHEBI:59789"/>
        <dbReference type="ChEBI" id="CHEBI:82795"/>
        <dbReference type="EC" id="2.1.1.80"/>
    </reaction>
</comment>
<name>A0AAE4Z7Q2_9BACT</name>
<evidence type="ECO:0000256" key="3">
    <source>
        <dbReference type="ARBA" id="ARBA00022603"/>
    </source>
</evidence>
<accession>A0AAE4Z7Q2</accession>
<dbReference type="PANTHER" id="PTHR24422">
    <property type="entry name" value="CHEMOTAXIS PROTEIN METHYLTRANSFERASE"/>
    <property type="match status" value="1"/>
</dbReference>
<dbReference type="SUPFAM" id="SSF53335">
    <property type="entry name" value="S-adenosyl-L-methionine-dependent methyltransferases"/>
    <property type="match status" value="1"/>
</dbReference>
<dbReference type="GO" id="GO:0032259">
    <property type="term" value="P:methylation"/>
    <property type="evidence" value="ECO:0007669"/>
    <property type="project" value="UniProtKB-KW"/>
</dbReference>
<protein>
    <recommendedName>
        <fullName evidence="2">protein-glutamate O-methyltransferase</fullName>
        <ecNumber evidence="2">2.1.1.80</ecNumber>
    </recommendedName>
</protein>
<evidence type="ECO:0000256" key="2">
    <source>
        <dbReference type="ARBA" id="ARBA00012534"/>
    </source>
</evidence>
<dbReference type="SMART" id="SM00138">
    <property type="entry name" value="MeTrc"/>
    <property type="match status" value="1"/>
</dbReference>
<dbReference type="EMBL" id="JAACAK010000046">
    <property type="protein sequence ID" value="NIR74533.1"/>
    <property type="molecule type" value="Genomic_DNA"/>
</dbReference>
<dbReference type="Gene3D" id="1.10.155.10">
    <property type="entry name" value="Chemotaxis receptor methyltransferase CheR, N-terminal domain"/>
    <property type="match status" value="1"/>
</dbReference>
<dbReference type="Proteomes" id="UP000702544">
    <property type="component" value="Unassembled WGS sequence"/>
</dbReference>
<dbReference type="Pfam" id="PF03705">
    <property type="entry name" value="CheR_N"/>
    <property type="match status" value="1"/>
</dbReference>
<organism evidence="7 8">
    <name type="scientific">Candidatus Kutchimonas denitrificans</name>
    <dbReference type="NCBI Taxonomy" id="3056748"/>
    <lineage>
        <taxon>Bacteria</taxon>
        <taxon>Pseudomonadati</taxon>
        <taxon>Gemmatimonadota</taxon>
        <taxon>Gemmatimonadia</taxon>
        <taxon>Candidatus Palauibacterales</taxon>
        <taxon>Candidatus Palauibacteraceae</taxon>
        <taxon>Candidatus Kutchimonas</taxon>
    </lineage>
</organism>
<evidence type="ECO:0000256" key="1">
    <source>
        <dbReference type="ARBA" id="ARBA00001541"/>
    </source>
</evidence>
<dbReference type="AlphaFoldDB" id="A0AAE4Z7Q2"/>
<dbReference type="InterPro" id="IPR000780">
    <property type="entry name" value="CheR_MeTrfase"/>
</dbReference>
<sequence length="267" mass="30954">MSSDEAAYADLFDRLERERGFRGNLYRQKCLRRRVAVRMRARGVADVSDYSALLDNDPEEYERLLRVLTINVSKFFRNQETWVVIREEVMPELLQRGGPLLMWSAGSACGEEAYSLAILAWDWLARTGFGGWNGIRIIGTDIDGRSLDAARTGEYPAAALDETPADLKRQWFEADGPYRLKEPIPRLVEFRQRDILAGRPEFDADLILCRNLLIYLDREAQRQVFEIFVETLRSGGFLVLGRVEMLDARVRDVFEVVNPRERIYRKR</sequence>
<dbReference type="InterPro" id="IPR050903">
    <property type="entry name" value="Bact_Chemotaxis_MeTrfase"/>
</dbReference>
<keyword evidence="4" id="KW-0808">Transferase</keyword>
<dbReference type="Pfam" id="PF01739">
    <property type="entry name" value="CheR"/>
    <property type="match status" value="1"/>
</dbReference>
<dbReference type="EC" id="2.1.1.80" evidence="2"/>
<dbReference type="InterPro" id="IPR029063">
    <property type="entry name" value="SAM-dependent_MTases_sf"/>
</dbReference>
<dbReference type="PRINTS" id="PR00996">
    <property type="entry name" value="CHERMTFRASE"/>
</dbReference>
<dbReference type="InterPro" id="IPR036804">
    <property type="entry name" value="CheR_N_sf"/>
</dbReference>
<dbReference type="PANTHER" id="PTHR24422:SF10">
    <property type="entry name" value="CHEMOTAXIS PROTEIN METHYLTRANSFERASE 2"/>
    <property type="match status" value="1"/>
</dbReference>